<gene>
    <name evidence="1" type="ORF">ACFHYQ_01395</name>
</gene>
<dbReference type="EMBL" id="JBHMQT010000003">
    <property type="protein sequence ID" value="MFC0860941.1"/>
    <property type="molecule type" value="Genomic_DNA"/>
</dbReference>
<evidence type="ECO:0000313" key="1">
    <source>
        <dbReference type="EMBL" id="MFC0860941.1"/>
    </source>
</evidence>
<dbReference type="Proteomes" id="UP001589870">
    <property type="component" value="Unassembled WGS sequence"/>
</dbReference>
<dbReference type="RefSeq" id="WP_394299628.1">
    <property type="nucleotide sequence ID" value="NZ_JBHMQT010000003.1"/>
</dbReference>
<protein>
    <recommendedName>
        <fullName evidence="3">Pilus assembly protein</fullName>
    </recommendedName>
</protein>
<sequence>MVVLLAIAGGRITVATAAVEAAARDAARQASIARSAAEAEARATASARDSLSSRGVRCTSVSVQVNTAGFGRLVGRPAAVTATVSCSVPLDDVAFPGLPGSVVRRASFTSPLDPYRGRTLGFANSEGPSTVTRSTRLGLDPTTLMAREA</sequence>
<organism evidence="1 2">
    <name type="scientific">Sphaerimonospora cavernae</name>
    <dbReference type="NCBI Taxonomy" id="1740611"/>
    <lineage>
        <taxon>Bacteria</taxon>
        <taxon>Bacillati</taxon>
        <taxon>Actinomycetota</taxon>
        <taxon>Actinomycetes</taxon>
        <taxon>Streptosporangiales</taxon>
        <taxon>Streptosporangiaceae</taxon>
        <taxon>Sphaerimonospora</taxon>
    </lineage>
</organism>
<proteinExistence type="predicted"/>
<evidence type="ECO:0008006" key="3">
    <source>
        <dbReference type="Google" id="ProtNLM"/>
    </source>
</evidence>
<name>A0ABV6TXK9_9ACTN</name>
<keyword evidence="2" id="KW-1185">Reference proteome</keyword>
<accession>A0ABV6TXK9</accession>
<comment type="caution">
    <text evidence="1">The sequence shown here is derived from an EMBL/GenBank/DDBJ whole genome shotgun (WGS) entry which is preliminary data.</text>
</comment>
<reference evidence="1 2" key="1">
    <citation type="submission" date="2024-09" db="EMBL/GenBank/DDBJ databases">
        <authorList>
            <person name="Sun Q."/>
            <person name="Mori K."/>
        </authorList>
    </citation>
    <scope>NUCLEOTIDE SEQUENCE [LARGE SCALE GENOMIC DNA]</scope>
    <source>
        <strain evidence="1 2">TBRC 1851</strain>
    </source>
</reference>
<evidence type="ECO:0000313" key="2">
    <source>
        <dbReference type="Proteomes" id="UP001589870"/>
    </source>
</evidence>